<evidence type="ECO:0000313" key="3">
    <source>
        <dbReference type="Proteomes" id="UP001597371"/>
    </source>
</evidence>
<protein>
    <submittedName>
        <fullName evidence="2">Uncharacterized protein</fullName>
    </submittedName>
</protein>
<comment type="caution">
    <text evidence="2">The sequence shown here is derived from an EMBL/GenBank/DDBJ whole genome shotgun (WGS) entry which is preliminary data.</text>
</comment>
<evidence type="ECO:0000313" key="2">
    <source>
        <dbReference type="EMBL" id="MFD2237634.1"/>
    </source>
</evidence>
<name>A0ABW5CK78_9HYPH</name>
<accession>A0ABW5CK78</accession>
<gene>
    <name evidence="2" type="ORF">ACFSKQ_09160</name>
</gene>
<dbReference type="Proteomes" id="UP001597371">
    <property type="component" value="Unassembled WGS sequence"/>
</dbReference>
<dbReference type="RefSeq" id="WP_209738395.1">
    <property type="nucleotide sequence ID" value="NZ_CP072611.1"/>
</dbReference>
<keyword evidence="3" id="KW-1185">Reference proteome</keyword>
<organism evidence="2 3">
    <name type="scientific">Aureimonas populi</name>
    <dbReference type="NCBI Taxonomy" id="1701758"/>
    <lineage>
        <taxon>Bacteria</taxon>
        <taxon>Pseudomonadati</taxon>
        <taxon>Pseudomonadota</taxon>
        <taxon>Alphaproteobacteria</taxon>
        <taxon>Hyphomicrobiales</taxon>
        <taxon>Aurantimonadaceae</taxon>
        <taxon>Aureimonas</taxon>
    </lineage>
</organism>
<sequence length="151" mass="16908">MTIPAPLRLALRDWDWLTPLRLGEVPGSEGVSVTVVDDLPAELVLDPAFDAVEMSFAQAARRLDEGDMRVVSLPCFPMRGFRHRCALVRADSELRQLPELKGLRIGMTGWQDTGSTWIRGASGRGRRHRRKRRMEDRPCECGRSGPERAAG</sequence>
<reference evidence="3" key="1">
    <citation type="journal article" date="2019" name="Int. J. Syst. Evol. Microbiol.">
        <title>The Global Catalogue of Microorganisms (GCM) 10K type strain sequencing project: providing services to taxonomists for standard genome sequencing and annotation.</title>
        <authorList>
            <consortium name="The Broad Institute Genomics Platform"/>
            <consortium name="The Broad Institute Genome Sequencing Center for Infectious Disease"/>
            <person name="Wu L."/>
            <person name="Ma J."/>
        </authorList>
    </citation>
    <scope>NUCLEOTIDE SEQUENCE [LARGE SCALE GENOMIC DNA]</scope>
    <source>
        <strain evidence="3">ZS-35-S2</strain>
    </source>
</reference>
<evidence type="ECO:0000256" key="1">
    <source>
        <dbReference type="SAM" id="MobiDB-lite"/>
    </source>
</evidence>
<proteinExistence type="predicted"/>
<feature type="region of interest" description="Disordered" evidence="1">
    <location>
        <begin position="116"/>
        <end position="151"/>
    </location>
</feature>
<dbReference type="EMBL" id="JBHUIJ010000010">
    <property type="protein sequence ID" value="MFD2237634.1"/>
    <property type="molecule type" value="Genomic_DNA"/>
</dbReference>